<sequence>MTSEKFTQQFQVPASAIDERGHVNNLVYLQWCLDIAEAHWKSKTSEALREKYVWYVLSHNIQYRASAFEKEELRIETWVTETEGVKSKRHYRITRTTDNKTLVEAETLWCFLDAKSLRPTKIPEEILTLFV</sequence>
<dbReference type="EMBL" id="REFC01000011">
    <property type="protein sequence ID" value="RMA66212.1"/>
    <property type="molecule type" value="Genomic_DNA"/>
</dbReference>
<dbReference type="GO" id="GO:0047617">
    <property type="term" value="F:fatty acyl-CoA hydrolase activity"/>
    <property type="evidence" value="ECO:0007669"/>
    <property type="project" value="TreeGrafter"/>
</dbReference>
<evidence type="ECO:0000256" key="1">
    <source>
        <dbReference type="ARBA" id="ARBA00005953"/>
    </source>
</evidence>
<dbReference type="CDD" id="cd00586">
    <property type="entry name" value="4HBT"/>
    <property type="match status" value="1"/>
</dbReference>
<keyword evidence="2 3" id="KW-0378">Hydrolase</keyword>
<dbReference type="SUPFAM" id="SSF54637">
    <property type="entry name" value="Thioesterase/thiol ester dehydrase-isomerase"/>
    <property type="match status" value="1"/>
</dbReference>
<dbReference type="InterPro" id="IPR050563">
    <property type="entry name" value="4-hydroxybenzoyl-CoA_TE"/>
</dbReference>
<reference evidence="3 4" key="1">
    <citation type="submission" date="2018-10" db="EMBL/GenBank/DDBJ databases">
        <title>Genomic Encyclopedia of Archaeal and Bacterial Type Strains, Phase II (KMG-II): from individual species to whole genera.</title>
        <authorList>
            <person name="Goeker M."/>
        </authorList>
    </citation>
    <scope>NUCLEOTIDE SEQUENCE [LARGE SCALE GENOMIC DNA]</scope>
    <source>
        <strain evidence="3 4">DSM 23424</strain>
    </source>
</reference>
<dbReference type="Pfam" id="PF13279">
    <property type="entry name" value="4HBT_2"/>
    <property type="match status" value="1"/>
</dbReference>
<dbReference type="PANTHER" id="PTHR31793:SF27">
    <property type="entry name" value="NOVEL THIOESTERASE SUPERFAMILY DOMAIN AND SAPOSIN A-TYPE DOMAIN CONTAINING PROTEIN (0610012H03RIK)"/>
    <property type="match status" value="1"/>
</dbReference>
<dbReference type="InterPro" id="IPR029069">
    <property type="entry name" value="HotDog_dom_sf"/>
</dbReference>
<keyword evidence="4" id="KW-1185">Reference proteome</keyword>
<proteinExistence type="inferred from homology"/>
<evidence type="ECO:0000313" key="3">
    <source>
        <dbReference type="EMBL" id="RMA66212.1"/>
    </source>
</evidence>
<dbReference type="OrthoDB" id="9801517at2"/>
<gene>
    <name evidence="3" type="ORF">BXY75_0631</name>
</gene>
<name>A0A3L9ZHM5_9FLAO</name>
<comment type="caution">
    <text evidence="3">The sequence shown here is derived from an EMBL/GenBank/DDBJ whole genome shotgun (WGS) entry which is preliminary data.</text>
</comment>
<protein>
    <submittedName>
        <fullName evidence="3">Acyl-CoA thioester hydrolase</fullName>
    </submittedName>
</protein>
<accession>A0A3L9ZHM5</accession>
<dbReference type="AlphaFoldDB" id="A0A3L9ZHM5"/>
<dbReference type="Gene3D" id="3.10.129.10">
    <property type="entry name" value="Hotdog Thioesterase"/>
    <property type="match status" value="1"/>
</dbReference>
<dbReference type="Proteomes" id="UP000271339">
    <property type="component" value="Unassembled WGS sequence"/>
</dbReference>
<organism evidence="3 4">
    <name type="scientific">Ulvibacter antarcticus</name>
    <dbReference type="NCBI Taxonomy" id="442714"/>
    <lineage>
        <taxon>Bacteria</taxon>
        <taxon>Pseudomonadati</taxon>
        <taxon>Bacteroidota</taxon>
        <taxon>Flavobacteriia</taxon>
        <taxon>Flavobacteriales</taxon>
        <taxon>Flavobacteriaceae</taxon>
        <taxon>Ulvibacter</taxon>
    </lineage>
</organism>
<dbReference type="PANTHER" id="PTHR31793">
    <property type="entry name" value="4-HYDROXYBENZOYL-COA THIOESTERASE FAMILY MEMBER"/>
    <property type="match status" value="1"/>
</dbReference>
<comment type="similarity">
    <text evidence="1">Belongs to the 4-hydroxybenzoyl-CoA thioesterase family.</text>
</comment>
<evidence type="ECO:0000256" key="2">
    <source>
        <dbReference type="ARBA" id="ARBA00022801"/>
    </source>
</evidence>
<evidence type="ECO:0000313" key="4">
    <source>
        <dbReference type="Proteomes" id="UP000271339"/>
    </source>
</evidence>
<dbReference type="RefSeq" id="WP_121906221.1">
    <property type="nucleotide sequence ID" value="NZ_REFC01000011.1"/>
</dbReference>